<gene>
    <name evidence="2" type="ORF">F2Q69_00052642</name>
</gene>
<keyword evidence="1" id="KW-0472">Membrane</keyword>
<feature type="transmembrane region" description="Helical" evidence="1">
    <location>
        <begin position="15"/>
        <end position="34"/>
    </location>
</feature>
<evidence type="ECO:0000256" key="1">
    <source>
        <dbReference type="SAM" id="Phobius"/>
    </source>
</evidence>
<sequence>MITASVELSSVTAPVYVNSLSVLLSKFIALFLNLQSKRNLNITHKMKKIKFQSLFISAWRLFSYKGCIFIQRSESPKLRQMASSGISFSIKG</sequence>
<proteinExistence type="predicted"/>
<dbReference type="EMBL" id="QGKX02002183">
    <property type="protein sequence ID" value="KAF3484480.1"/>
    <property type="molecule type" value="Genomic_DNA"/>
</dbReference>
<comment type="caution">
    <text evidence="2">The sequence shown here is derived from an EMBL/GenBank/DDBJ whole genome shotgun (WGS) entry which is preliminary data.</text>
</comment>
<dbReference type="Proteomes" id="UP000712600">
    <property type="component" value="Unassembled WGS sequence"/>
</dbReference>
<dbReference type="AlphaFoldDB" id="A0A8S9MV92"/>
<keyword evidence="1" id="KW-1133">Transmembrane helix</keyword>
<protein>
    <submittedName>
        <fullName evidence="2">Uncharacterized protein</fullName>
    </submittedName>
</protein>
<keyword evidence="1" id="KW-0812">Transmembrane</keyword>
<organism evidence="2 3">
    <name type="scientific">Brassica cretica</name>
    <name type="common">Mustard</name>
    <dbReference type="NCBI Taxonomy" id="69181"/>
    <lineage>
        <taxon>Eukaryota</taxon>
        <taxon>Viridiplantae</taxon>
        <taxon>Streptophyta</taxon>
        <taxon>Embryophyta</taxon>
        <taxon>Tracheophyta</taxon>
        <taxon>Spermatophyta</taxon>
        <taxon>Magnoliopsida</taxon>
        <taxon>eudicotyledons</taxon>
        <taxon>Gunneridae</taxon>
        <taxon>Pentapetalae</taxon>
        <taxon>rosids</taxon>
        <taxon>malvids</taxon>
        <taxon>Brassicales</taxon>
        <taxon>Brassicaceae</taxon>
        <taxon>Brassiceae</taxon>
        <taxon>Brassica</taxon>
    </lineage>
</organism>
<evidence type="ECO:0000313" key="2">
    <source>
        <dbReference type="EMBL" id="KAF3484480.1"/>
    </source>
</evidence>
<accession>A0A8S9MV92</accession>
<reference evidence="2" key="1">
    <citation type="submission" date="2019-12" db="EMBL/GenBank/DDBJ databases">
        <title>Genome sequencing and annotation of Brassica cretica.</title>
        <authorList>
            <person name="Studholme D.J."/>
            <person name="Sarris P."/>
        </authorList>
    </citation>
    <scope>NUCLEOTIDE SEQUENCE</scope>
    <source>
        <strain evidence="2">PFS-109/04</strain>
        <tissue evidence="2">Leaf</tissue>
    </source>
</reference>
<name>A0A8S9MV92_BRACR</name>
<evidence type="ECO:0000313" key="3">
    <source>
        <dbReference type="Proteomes" id="UP000712600"/>
    </source>
</evidence>